<organism evidence="7 8">
    <name type="scientific">Novosphingobium tardum</name>
    <dbReference type="NCBI Taxonomy" id="1538021"/>
    <lineage>
        <taxon>Bacteria</taxon>
        <taxon>Pseudomonadati</taxon>
        <taxon>Pseudomonadota</taxon>
        <taxon>Alphaproteobacteria</taxon>
        <taxon>Sphingomonadales</taxon>
        <taxon>Sphingomonadaceae</taxon>
        <taxon>Novosphingobium</taxon>
    </lineage>
</organism>
<sequence length="205" mass="21861">MQNKQVIHILEDDDLHRARLSSLVYGLGWHAEIYSDTSEFLRILPSGGLVLVRENPEGGAIEELLAALKSRGSWMPVIAFAGSANATTIVQAVFDGALDFLVLPISAPELLSAVGRALDRAGDVFAMRQRHALATAQVAALTPRESEVLAALVDGKTNKDIGQDLGISVRTVEIHRMNMLGKLGAKSSADAVRIGYDAINAGHLA</sequence>
<dbReference type="InterPro" id="IPR011006">
    <property type="entry name" value="CheY-like_superfamily"/>
</dbReference>
<evidence type="ECO:0000259" key="5">
    <source>
        <dbReference type="PROSITE" id="PS50043"/>
    </source>
</evidence>
<dbReference type="InterPro" id="IPR036388">
    <property type="entry name" value="WH-like_DNA-bd_sf"/>
</dbReference>
<dbReference type="Gene3D" id="1.10.10.10">
    <property type="entry name" value="Winged helix-like DNA-binding domain superfamily/Winged helix DNA-binding domain"/>
    <property type="match status" value="1"/>
</dbReference>
<evidence type="ECO:0000313" key="7">
    <source>
        <dbReference type="EMBL" id="MFC4296157.1"/>
    </source>
</evidence>
<keyword evidence="8" id="KW-1185">Reference proteome</keyword>
<dbReference type="RefSeq" id="WP_379539607.1">
    <property type="nucleotide sequence ID" value="NZ_JBHSDR010000006.1"/>
</dbReference>
<evidence type="ECO:0000313" key="8">
    <source>
        <dbReference type="Proteomes" id="UP001595828"/>
    </source>
</evidence>
<feature type="domain" description="Response regulatory" evidence="6">
    <location>
        <begin position="6"/>
        <end position="118"/>
    </location>
</feature>
<evidence type="ECO:0000256" key="4">
    <source>
        <dbReference type="PROSITE-ProRule" id="PRU00169"/>
    </source>
</evidence>
<dbReference type="InterPro" id="IPR000792">
    <property type="entry name" value="Tscrpt_reg_LuxR_C"/>
</dbReference>
<evidence type="ECO:0000259" key="6">
    <source>
        <dbReference type="PROSITE" id="PS50110"/>
    </source>
</evidence>
<dbReference type="InterPro" id="IPR016032">
    <property type="entry name" value="Sig_transdc_resp-reg_C-effctor"/>
</dbReference>
<reference evidence="8" key="1">
    <citation type="journal article" date="2019" name="Int. J. Syst. Evol. Microbiol.">
        <title>The Global Catalogue of Microorganisms (GCM) 10K type strain sequencing project: providing services to taxonomists for standard genome sequencing and annotation.</title>
        <authorList>
            <consortium name="The Broad Institute Genomics Platform"/>
            <consortium name="The Broad Institute Genome Sequencing Center for Infectious Disease"/>
            <person name="Wu L."/>
            <person name="Ma J."/>
        </authorList>
    </citation>
    <scope>NUCLEOTIDE SEQUENCE [LARGE SCALE GENOMIC DNA]</scope>
    <source>
        <strain evidence="8">CGMCC 1.12989</strain>
    </source>
</reference>
<dbReference type="SMART" id="SM00421">
    <property type="entry name" value="HTH_LUXR"/>
    <property type="match status" value="1"/>
</dbReference>
<dbReference type="InterPro" id="IPR001789">
    <property type="entry name" value="Sig_transdc_resp-reg_receiver"/>
</dbReference>
<evidence type="ECO:0000256" key="2">
    <source>
        <dbReference type="ARBA" id="ARBA00023125"/>
    </source>
</evidence>
<evidence type="ECO:0000256" key="3">
    <source>
        <dbReference type="ARBA" id="ARBA00023163"/>
    </source>
</evidence>
<dbReference type="PROSITE" id="PS50110">
    <property type="entry name" value="RESPONSE_REGULATORY"/>
    <property type="match status" value="1"/>
</dbReference>
<dbReference type="PANTHER" id="PTHR44688:SF16">
    <property type="entry name" value="DNA-BINDING TRANSCRIPTIONAL ACTIVATOR DEVR_DOSR"/>
    <property type="match status" value="1"/>
</dbReference>
<proteinExistence type="predicted"/>
<comment type="caution">
    <text evidence="4">Lacks conserved residue(s) required for the propagation of feature annotation.</text>
</comment>
<dbReference type="SUPFAM" id="SSF52172">
    <property type="entry name" value="CheY-like"/>
    <property type="match status" value="1"/>
</dbReference>
<dbReference type="PROSITE" id="PS50043">
    <property type="entry name" value="HTH_LUXR_2"/>
    <property type="match status" value="1"/>
</dbReference>
<accession>A0ABV8RS94</accession>
<dbReference type="PRINTS" id="PR00038">
    <property type="entry name" value="HTHLUXR"/>
</dbReference>
<dbReference type="EMBL" id="JBHSDR010000006">
    <property type="protein sequence ID" value="MFC4296157.1"/>
    <property type="molecule type" value="Genomic_DNA"/>
</dbReference>
<gene>
    <name evidence="7" type="ORF">ACFO0A_13940</name>
</gene>
<dbReference type="Pfam" id="PF00196">
    <property type="entry name" value="GerE"/>
    <property type="match status" value="1"/>
</dbReference>
<dbReference type="CDD" id="cd06170">
    <property type="entry name" value="LuxR_C_like"/>
    <property type="match status" value="1"/>
</dbReference>
<evidence type="ECO:0000256" key="1">
    <source>
        <dbReference type="ARBA" id="ARBA00023015"/>
    </source>
</evidence>
<keyword evidence="1" id="KW-0805">Transcription regulation</keyword>
<keyword evidence="3" id="KW-0804">Transcription</keyword>
<keyword evidence="2" id="KW-0238">DNA-binding</keyword>
<dbReference type="PROSITE" id="PS00622">
    <property type="entry name" value="HTH_LUXR_1"/>
    <property type="match status" value="1"/>
</dbReference>
<dbReference type="PANTHER" id="PTHR44688">
    <property type="entry name" value="DNA-BINDING TRANSCRIPTIONAL ACTIVATOR DEVR_DOSR"/>
    <property type="match status" value="1"/>
</dbReference>
<dbReference type="Proteomes" id="UP001595828">
    <property type="component" value="Unassembled WGS sequence"/>
</dbReference>
<dbReference type="SUPFAM" id="SSF46894">
    <property type="entry name" value="C-terminal effector domain of the bipartite response regulators"/>
    <property type="match status" value="1"/>
</dbReference>
<feature type="domain" description="HTH luxR-type" evidence="5">
    <location>
        <begin position="134"/>
        <end position="199"/>
    </location>
</feature>
<comment type="caution">
    <text evidence="7">The sequence shown here is derived from an EMBL/GenBank/DDBJ whole genome shotgun (WGS) entry which is preliminary data.</text>
</comment>
<name>A0ABV8RS94_9SPHN</name>
<protein>
    <submittedName>
        <fullName evidence="7">Response regulator transcription factor</fullName>
    </submittedName>
</protein>
<dbReference type="Gene3D" id="3.40.50.2300">
    <property type="match status" value="1"/>
</dbReference>